<evidence type="ECO:0000256" key="6">
    <source>
        <dbReference type="SAM" id="MobiDB-lite"/>
    </source>
</evidence>
<organism evidence="8 9">
    <name type="scientific">Weissella minor</name>
    <dbReference type="NCBI Taxonomy" id="1620"/>
    <lineage>
        <taxon>Bacteria</taxon>
        <taxon>Bacillati</taxon>
        <taxon>Bacillota</taxon>
        <taxon>Bacilli</taxon>
        <taxon>Lactobacillales</taxon>
        <taxon>Lactobacillaceae</taxon>
        <taxon>Weissella</taxon>
    </lineage>
</organism>
<dbReference type="InterPro" id="IPR024923">
    <property type="entry name" value="PG_synth_SpoVB"/>
</dbReference>
<evidence type="ECO:0000313" key="8">
    <source>
        <dbReference type="EMBL" id="KRN77313.1"/>
    </source>
</evidence>
<protein>
    <submittedName>
        <fullName evidence="8">Polysaccharide biosynthesis protein</fullName>
    </submittedName>
</protein>
<comment type="caution">
    <text evidence="8">The sequence shown here is derived from an EMBL/GenBank/DDBJ whole genome shotgun (WGS) entry which is preliminary data.</text>
</comment>
<dbReference type="AlphaFoldDB" id="A0A0R2JJA7"/>
<dbReference type="Pfam" id="PF01943">
    <property type="entry name" value="Polysacc_synt"/>
    <property type="match status" value="1"/>
</dbReference>
<evidence type="ECO:0000256" key="2">
    <source>
        <dbReference type="ARBA" id="ARBA00022475"/>
    </source>
</evidence>
<feature type="transmembrane region" description="Helical" evidence="7">
    <location>
        <begin position="623"/>
        <end position="646"/>
    </location>
</feature>
<feature type="transmembrane region" description="Helical" evidence="7">
    <location>
        <begin position="658"/>
        <end position="679"/>
    </location>
</feature>
<dbReference type="STRING" id="1620.IV67_GL001668"/>
<keyword evidence="2" id="KW-1003">Cell membrane</keyword>
<dbReference type="RefSeq" id="WP_236698238.1">
    <property type="nucleotide sequence ID" value="NZ_JQCD01000021.1"/>
</dbReference>
<evidence type="ECO:0000313" key="9">
    <source>
        <dbReference type="Proteomes" id="UP000051673"/>
    </source>
</evidence>
<keyword evidence="4 7" id="KW-1133">Transmembrane helix</keyword>
<dbReference type="InterPro" id="IPR050833">
    <property type="entry name" value="Poly_Biosynth_Transport"/>
</dbReference>
<keyword evidence="5 7" id="KW-0472">Membrane</keyword>
<dbReference type="Proteomes" id="UP000051673">
    <property type="component" value="Unassembled WGS sequence"/>
</dbReference>
<accession>A0A0R2JJA7</accession>
<feature type="transmembrane region" description="Helical" evidence="7">
    <location>
        <begin position="716"/>
        <end position="731"/>
    </location>
</feature>
<dbReference type="EMBL" id="JQCD01000021">
    <property type="protein sequence ID" value="KRN77313.1"/>
    <property type="molecule type" value="Genomic_DNA"/>
</dbReference>
<dbReference type="GO" id="GO:0005886">
    <property type="term" value="C:plasma membrane"/>
    <property type="evidence" value="ECO:0007669"/>
    <property type="project" value="UniProtKB-SubCell"/>
</dbReference>
<evidence type="ECO:0000256" key="4">
    <source>
        <dbReference type="ARBA" id="ARBA00022989"/>
    </source>
</evidence>
<feature type="transmembrane region" description="Helical" evidence="7">
    <location>
        <begin position="451"/>
        <end position="470"/>
    </location>
</feature>
<dbReference type="PANTHER" id="PTHR30250">
    <property type="entry name" value="PST FAMILY PREDICTED COLANIC ACID TRANSPORTER"/>
    <property type="match status" value="1"/>
</dbReference>
<dbReference type="InterPro" id="IPR002797">
    <property type="entry name" value="Polysacc_synth"/>
</dbReference>
<feature type="transmembrane region" description="Helical" evidence="7">
    <location>
        <begin position="752"/>
        <end position="773"/>
    </location>
</feature>
<sequence length="823" mass="89400">MADDNSAQSEDPFRGHLTIEELQKLLNGEMTVDEIFAERDSQSVETPEDEQMKDDSNTPEVVPDEEKNQAVTDEQVENKATAAEQTEADQPKQEAVETIKPKKLEVTDDTDFVEQVSTFSVHEMADPFTEQKSESEAVHAGVTPLGAELDMPTPFMDELEPELKPEPETDQADSTPATDKEVDASADEQVPASEPTDDADDYETFEAITPEPATLDAEISGLEFTEPQPPTYYAGSSFIDQTGGLGATSVIPIQKPEKVTDARMPNPSSDELGAAVEAQTDEAVADDDADTSSRMLRGSFWMTAGSLASRLLGALYVIPWMAMLGYTYANQANAVYGQGYQIYSLALMVATAGLPNVLARLVAEYASKKQFNHVQQVFKQSLILGGIMGIIAAGVIYFFAGPLGQGDPNVARVIRSLAPAVLIIPGLAMMRGFMQGFEFMAPSALSQFVEQVVRVAYMLGMTYWMMIAGHGDWVDATAQSTFAAFWGALAAIIVLVISMIRRRAFFSEQAKTQVPSEPINTMSLMGKMVRQSIPVILAGSAIAIAQLMDQYTFANVMKRFTDFSDLAITNMFAQFAVNSNKLVMLAVSLAVGMAETTLPMLARAREIGSRENIANQIQFAFKLLSFVLVPASLGMAAVAKPLYLLFYTTNDAHNGTLVLQYASFTALVLGAYMVVLAIYQGLNQLRYTVKLLAIILGIKLVIQVPAILLLDGMGPLFSTMVAFAAGLWFALRRITKEYKINWHNFAYSLSTIIFWSLVMYAVAALLAALLGAVLPSGKIWQLLILMIAGGVGAMIYAVAALKTDLAKDVLGARAERLAAKLPF</sequence>
<feature type="compositionally biased region" description="Basic and acidic residues" evidence="6">
    <location>
        <begin position="127"/>
        <end position="137"/>
    </location>
</feature>
<feature type="transmembrane region" description="Helical" evidence="7">
    <location>
        <begin position="691"/>
        <end position="710"/>
    </location>
</feature>
<evidence type="ECO:0000256" key="7">
    <source>
        <dbReference type="SAM" id="Phobius"/>
    </source>
</evidence>
<feature type="transmembrane region" description="Helical" evidence="7">
    <location>
        <begin position="342"/>
        <end position="362"/>
    </location>
</feature>
<dbReference type="PATRIC" id="fig|1620.3.peg.1705"/>
<dbReference type="CDD" id="cd13124">
    <property type="entry name" value="MATE_SpoVB_like"/>
    <property type="match status" value="1"/>
</dbReference>
<keyword evidence="3 7" id="KW-0812">Transmembrane</keyword>
<dbReference type="PANTHER" id="PTHR30250:SF21">
    <property type="entry name" value="LIPID II FLIPPASE MURJ"/>
    <property type="match status" value="1"/>
</dbReference>
<name>A0A0R2JJA7_9LACO</name>
<evidence type="ECO:0000256" key="3">
    <source>
        <dbReference type="ARBA" id="ARBA00022692"/>
    </source>
</evidence>
<feature type="compositionally biased region" description="Basic and acidic residues" evidence="6">
    <location>
        <begin position="89"/>
        <end position="104"/>
    </location>
</feature>
<feature type="transmembrane region" description="Helical" evidence="7">
    <location>
        <begin position="382"/>
        <end position="400"/>
    </location>
</feature>
<keyword evidence="9" id="KW-1185">Reference proteome</keyword>
<evidence type="ECO:0000256" key="5">
    <source>
        <dbReference type="ARBA" id="ARBA00023136"/>
    </source>
</evidence>
<feature type="transmembrane region" description="Helical" evidence="7">
    <location>
        <begin position="412"/>
        <end position="430"/>
    </location>
</feature>
<feature type="transmembrane region" description="Helical" evidence="7">
    <location>
        <begin position="779"/>
        <end position="801"/>
    </location>
</feature>
<feature type="transmembrane region" description="Helical" evidence="7">
    <location>
        <begin position="300"/>
        <end position="322"/>
    </location>
</feature>
<reference evidence="8 9" key="1">
    <citation type="journal article" date="2015" name="Genome Announc.">
        <title>Expanding the biotechnology potential of lactobacilli through comparative genomics of 213 strains and associated genera.</title>
        <authorList>
            <person name="Sun Z."/>
            <person name="Harris H.M."/>
            <person name="McCann A."/>
            <person name="Guo C."/>
            <person name="Argimon S."/>
            <person name="Zhang W."/>
            <person name="Yang X."/>
            <person name="Jeffery I.B."/>
            <person name="Cooney J.C."/>
            <person name="Kagawa T.F."/>
            <person name="Liu W."/>
            <person name="Song Y."/>
            <person name="Salvetti E."/>
            <person name="Wrobel A."/>
            <person name="Rasinkangas P."/>
            <person name="Parkhill J."/>
            <person name="Rea M.C."/>
            <person name="O'Sullivan O."/>
            <person name="Ritari J."/>
            <person name="Douillard F.P."/>
            <person name="Paul Ross R."/>
            <person name="Yang R."/>
            <person name="Briner A.E."/>
            <person name="Felis G.E."/>
            <person name="de Vos W.M."/>
            <person name="Barrangou R."/>
            <person name="Klaenhammer T.R."/>
            <person name="Caufield P.W."/>
            <person name="Cui Y."/>
            <person name="Zhang H."/>
            <person name="O'Toole P.W."/>
        </authorList>
    </citation>
    <scope>NUCLEOTIDE SEQUENCE [LARGE SCALE GENOMIC DNA]</scope>
    <source>
        <strain evidence="8 9">DSM 20014</strain>
    </source>
</reference>
<feature type="transmembrane region" description="Helical" evidence="7">
    <location>
        <begin position="482"/>
        <end position="500"/>
    </location>
</feature>
<evidence type="ECO:0000256" key="1">
    <source>
        <dbReference type="ARBA" id="ARBA00004651"/>
    </source>
</evidence>
<feature type="transmembrane region" description="Helical" evidence="7">
    <location>
        <begin position="532"/>
        <end position="548"/>
    </location>
</feature>
<feature type="transmembrane region" description="Helical" evidence="7">
    <location>
        <begin position="582"/>
        <end position="602"/>
    </location>
</feature>
<gene>
    <name evidence="8" type="ORF">IV67_GL001668</name>
</gene>
<comment type="subcellular location">
    <subcellularLocation>
        <location evidence="1">Cell membrane</location>
        <topology evidence="1">Multi-pass membrane protein</topology>
    </subcellularLocation>
</comment>
<proteinExistence type="predicted"/>
<feature type="region of interest" description="Disordered" evidence="6">
    <location>
        <begin position="127"/>
        <end position="202"/>
    </location>
</feature>
<feature type="region of interest" description="Disordered" evidence="6">
    <location>
        <begin position="37"/>
        <end position="104"/>
    </location>
</feature>